<evidence type="ECO:0000256" key="2">
    <source>
        <dbReference type="ARBA" id="ARBA00023125"/>
    </source>
</evidence>
<evidence type="ECO:0000313" key="6">
    <source>
        <dbReference type="EMBL" id="GAA1759732.1"/>
    </source>
</evidence>
<dbReference type="Gene3D" id="1.10.357.10">
    <property type="entry name" value="Tetracycline Repressor, domain 2"/>
    <property type="match status" value="1"/>
</dbReference>
<sequence length="203" mass="22155">MGRKSDAGDRILEAGAKLFGQRSYAAIGVAEISAEAGVPKGSFYYFYPSKLDLALAVVNRHWERQRAEWLRILTAPDSLPDRLRALFISTREVQRQAVDGTGRVVGCLFGNLALEVSAQDDPVRARLQEIFEEQIDIVEDAIRAAGEAGPGSVTAPREAAKAIVAQIEGMVLFAKLFNDPGQLDQLWQNSMRLLGLENGRSAA</sequence>
<dbReference type="Pfam" id="PF00440">
    <property type="entry name" value="TetR_N"/>
    <property type="match status" value="1"/>
</dbReference>
<dbReference type="InterPro" id="IPR001647">
    <property type="entry name" value="HTH_TetR"/>
</dbReference>
<protein>
    <submittedName>
        <fullName evidence="6">TetR/AcrR family transcriptional regulator</fullName>
    </submittedName>
</protein>
<dbReference type="SUPFAM" id="SSF46689">
    <property type="entry name" value="Homeodomain-like"/>
    <property type="match status" value="1"/>
</dbReference>
<evidence type="ECO:0000313" key="7">
    <source>
        <dbReference type="Proteomes" id="UP001500506"/>
    </source>
</evidence>
<feature type="domain" description="HTH tetR-type" evidence="5">
    <location>
        <begin position="5"/>
        <end position="65"/>
    </location>
</feature>
<evidence type="ECO:0000256" key="1">
    <source>
        <dbReference type="ARBA" id="ARBA00023015"/>
    </source>
</evidence>
<accession>A0ABP4WPX4</accession>
<evidence type="ECO:0000256" key="3">
    <source>
        <dbReference type="ARBA" id="ARBA00023163"/>
    </source>
</evidence>
<dbReference type="PROSITE" id="PS50977">
    <property type="entry name" value="HTH_TETR_2"/>
    <property type="match status" value="1"/>
</dbReference>
<organism evidence="6 7">
    <name type="scientific">Agromyces humatus</name>
    <dbReference type="NCBI Taxonomy" id="279573"/>
    <lineage>
        <taxon>Bacteria</taxon>
        <taxon>Bacillati</taxon>
        <taxon>Actinomycetota</taxon>
        <taxon>Actinomycetes</taxon>
        <taxon>Micrococcales</taxon>
        <taxon>Microbacteriaceae</taxon>
        <taxon>Agromyces</taxon>
    </lineage>
</organism>
<dbReference type="PANTHER" id="PTHR47506:SF1">
    <property type="entry name" value="HTH-TYPE TRANSCRIPTIONAL REGULATOR YJDC"/>
    <property type="match status" value="1"/>
</dbReference>
<keyword evidence="3" id="KW-0804">Transcription</keyword>
<dbReference type="PRINTS" id="PR00455">
    <property type="entry name" value="HTHTETR"/>
</dbReference>
<dbReference type="InterPro" id="IPR009057">
    <property type="entry name" value="Homeodomain-like_sf"/>
</dbReference>
<keyword evidence="2 4" id="KW-0238">DNA-binding</keyword>
<dbReference type="SUPFAM" id="SSF48498">
    <property type="entry name" value="Tetracyclin repressor-like, C-terminal domain"/>
    <property type="match status" value="1"/>
</dbReference>
<proteinExistence type="predicted"/>
<dbReference type="Pfam" id="PF16925">
    <property type="entry name" value="TetR_C_13"/>
    <property type="match status" value="1"/>
</dbReference>
<comment type="caution">
    <text evidence="6">The sequence shown here is derived from an EMBL/GenBank/DDBJ whole genome shotgun (WGS) entry which is preliminary data.</text>
</comment>
<evidence type="ECO:0000259" key="5">
    <source>
        <dbReference type="PROSITE" id="PS50977"/>
    </source>
</evidence>
<reference evidence="7" key="1">
    <citation type="journal article" date="2019" name="Int. J. Syst. Evol. Microbiol.">
        <title>The Global Catalogue of Microorganisms (GCM) 10K type strain sequencing project: providing services to taxonomists for standard genome sequencing and annotation.</title>
        <authorList>
            <consortium name="The Broad Institute Genomics Platform"/>
            <consortium name="The Broad Institute Genome Sequencing Center for Infectious Disease"/>
            <person name="Wu L."/>
            <person name="Ma J."/>
        </authorList>
    </citation>
    <scope>NUCLEOTIDE SEQUENCE [LARGE SCALE GENOMIC DNA]</scope>
    <source>
        <strain evidence="7">JCM 14319</strain>
    </source>
</reference>
<dbReference type="Proteomes" id="UP001500506">
    <property type="component" value="Unassembled WGS sequence"/>
</dbReference>
<dbReference type="PANTHER" id="PTHR47506">
    <property type="entry name" value="TRANSCRIPTIONAL REGULATORY PROTEIN"/>
    <property type="match status" value="1"/>
</dbReference>
<keyword evidence="7" id="KW-1185">Reference proteome</keyword>
<dbReference type="EMBL" id="BAAANH010000003">
    <property type="protein sequence ID" value="GAA1759732.1"/>
    <property type="molecule type" value="Genomic_DNA"/>
</dbReference>
<feature type="DNA-binding region" description="H-T-H motif" evidence="4">
    <location>
        <begin position="28"/>
        <end position="47"/>
    </location>
</feature>
<evidence type="ECO:0000256" key="4">
    <source>
        <dbReference type="PROSITE-ProRule" id="PRU00335"/>
    </source>
</evidence>
<keyword evidence="1" id="KW-0805">Transcription regulation</keyword>
<dbReference type="InterPro" id="IPR036271">
    <property type="entry name" value="Tet_transcr_reg_TetR-rel_C_sf"/>
</dbReference>
<gene>
    <name evidence="6" type="ORF">GCM10009747_18470</name>
</gene>
<name>A0ABP4WPX4_9MICO</name>
<dbReference type="InterPro" id="IPR011075">
    <property type="entry name" value="TetR_C"/>
</dbReference>
<dbReference type="RefSeq" id="WP_232499979.1">
    <property type="nucleotide sequence ID" value="NZ_BAAANH010000003.1"/>
</dbReference>